<name>A0A9P1D967_9DINO</name>
<accession>A0A9P1D967</accession>
<dbReference type="EMBL" id="CAMXCT010003836">
    <property type="protein sequence ID" value="CAI4006504.1"/>
    <property type="molecule type" value="Genomic_DNA"/>
</dbReference>
<feature type="region of interest" description="Disordered" evidence="1">
    <location>
        <begin position="250"/>
        <end position="370"/>
    </location>
</feature>
<dbReference type="EMBL" id="CAMXCT030003836">
    <property type="protein sequence ID" value="CAL4793816.1"/>
    <property type="molecule type" value="Genomic_DNA"/>
</dbReference>
<organism evidence="2">
    <name type="scientific">Cladocopium goreaui</name>
    <dbReference type="NCBI Taxonomy" id="2562237"/>
    <lineage>
        <taxon>Eukaryota</taxon>
        <taxon>Sar</taxon>
        <taxon>Alveolata</taxon>
        <taxon>Dinophyceae</taxon>
        <taxon>Suessiales</taxon>
        <taxon>Symbiodiniaceae</taxon>
        <taxon>Cladocopium</taxon>
    </lineage>
</organism>
<reference evidence="2" key="1">
    <citation type="submission" date="2022-10" db="EMBL/GenBank/DDBJ databases">
        <authorList>
            <person name="Chen Y."/>
            <person name="Dougan E. K."/>
            <person name="Chan C."/>
            <person name="Rhodes N."/>
            <person name="Thang M."/>
        </authorList>
    </citation>
    <scope>NUCLEOTIDE SEQUENCE</scope>
</reference>
<evidence type="ECO:0000256" key="1">
    <source>
        <dbReference type="SAM" id="MobiDB-lite"/>
    </source>
</evidence>
<sequence length="1192" mass="131320">MSETGTCMKLLNPPDAPDGCELPSGYKAKRCFFCKSWTTDKAPWDQRNTPLDAWHPLMPWGRGNKQKPIGDVCKVCMVVWEQCGFEAEHKFDMNAFRKAVTENGTLLHPFLACRLKAIKIKIADPSVRFRLEKQGITMHTVVTQEVGERGLEAPEEYWVELSAYEKDPENPPVQASDYVYEYVDGVLKAGVNVLTGKAGWHKRINRDYNSVSKRTKLTDDVEISDGAIDKVHAAAKSIVLKRKAATIALPEGQRASSSSRAEHPVESMSAPSLRADNATERGDPDDATSASDDETDMPSTGLMNLLKGYQNHGSKAPGPKAVAKSTAAKAAAPKKASVRPKACPKASTSSSAAMKTSIGSVDSKRRKTTAVPEFSAPHVGNTEDMCAADKEIVESFQTRLQDLRSVKPPLSEPQFKTYIGDLISKSNSFWSDVRTKSRSAKRRNNKDDPLPMVLDGIEESIKEHINLLKCVLGTVPVDSTTTLITMLDEATTLRQCDFNNAVIRKGLKSLVIQDVHVSDWQKLSTDTLTIIHDRFGPDAGDGVSSDDFFIILVMQNFQKLLRCASSKFKNKETTFGAVNKEAFEGVINFLSVMATGSQLPDRLKIDAEQVRLIMTADTAEIAEVSKAALVIDGIKRSQEQIKAYPLAFSLLSLPIGLRFVKDAKEVIEERKEKIGDAAVLQESVETLQGLHLGDTTALLVMSKQLKKLNSIVLQVSNNKVVMKSIGADTVKSRLDIVRSYSLDALVFFTQHQVMPWVTKATAALMDVGVLPDARVIGTWEVAQELGCLELYQPLGKLLTAIYDVGHQLGEMKAKNSTDAGKLHQCIHTSLVEKRELFQDSVLNVAPNAVKVPENDFDIKLIKKSLCELFDAMVAAELKMVKACMATHMDAVKVFAVAYLTGSDGEMDFDAAFTDAEQASLRLACLPNDDPDRAVGLAAMQFLSKLFTQGQTKSKFTELDETHKLVDRLLSVAQRLKSNIDLLRSTGSVSWSAIWQFLKLNDAVDIVDVESRLSHETEKLKADYAQLLKKQEEALWALCEQANTMNPPDAMALVYDKSPDVTPKMDDIPQVSQLNDKHLAKVTAEMQSLFEVTDECRKMLTDDESDAAKKLQITTHKAQSIYHNLVSLMAVIALLKIFSCRRWAKAMTAGNKPPAKLIKELKKTMLTARELGLNVPANLQAAASKHSSAIDES</sequence>
<dbReference type="AlphaFoldDB" id="A0A9P1D967"/>
<evidence type="ECO:0000313" key="3">
    <source>
        <dbReference type="EMBL" id="CAL1159879.1"/>
    </source>
</evidence>
<keyword evidence="4" id="KW-1185">Reference proteome</keyword>
<evidence type="ECO:0000313" key="4">
    <source>
        <dbReference type="Proteomes" id="UP001152797"/>
    </source>
</evidence>
<evidence type="ECO:0000313" key="2">
    <source>
        <dbReference type="EMBL" id="CAI4006504.1"/>
    </source>
</evidence>
<dbReference type="Proteomes" id="UP001152797">
    <property type="component" value="Unassembled WGS sequence"/>
</dbReference>
<dbReference type="EMBL" id="CAMXCT020003836">
    <property type="protein sequence ID" value="CAL1159879.1"/>
    <property type="molecule type" value="Genomic_DNA"/>
</dbReference>
<feature type="compositionally biased region" description="Low complexity" evidence="1">
    <location>
        <begin position="320"/>
        <end position="357"/>
    </location>
</feature>
<proteinExistence type="predicted"/>
<feature type="compositionally biased region" description="Acidic residues" evidence="1">
    <location>
        <begin position="285"/>
        <end position="296"/>
    </location>
</feature>
<protein>
    <submittedName>
        <fullName evidence="2">Uncharacterized protein</fullName>
    </submittedName>
</protein>
<reference evidence="3" key="2">
    <citation type="submission" date="2024-04" db="EMBL/GenBank/DDBJ databases">
        <authorList>
            <person name="Chen Y."/>
            <person name="Shah S."/>
            <person name="Dougan E. K."/>
            <person name="Thang M."/>
            <person name="Chan C."/>
        </authorList>
    </citation>
    <scope>NUCLEOTIDE SEQUENCE [LARGE SCALE GENOMIC DNA]</scope>
</reference>
<comment type="caution">
    <text evidence="2">The sequence shown here is derived from an EMBL/GenBank/DDBJ whole genome shotgun (WGS) entry which is preliminary data.</text>
</comment>
<gene>
    <name evidence="2" type="ORF">C1SCF055_LOCUS32138</name>
</gene>